<sequence length="70" mass="7957">MTNKEKIQQMMRDMAQGKETASQMMVFNPETKRLEVASADDAAKKDMLRVVPEDMKVSHSRAVSWQEAGK</sequence>
<proteinExistence type="predicted"/>
<dbReference type="Proteomes" id="UP000366872">
    <property type="component" value="Unassembled WGS sequence"/>
</dbReference>
<reference evidence="1 2" key="1">
    <citation type="submission" date="2019-04" db="EMBL/GenBank/DDBJ databases">
        <authorList>
            <person name="Van Vliet M D."/>
        </authorList>
    </citation>
    <scope>NUCLEOTIDE SEQUENCE [LARGE SCALE GENOMIC DNA]</scope>
    <source>
        <strain evidence="1 2">F1</strain>
    </source>
</reference>
<protein>
    <submittedName>
        <fullName evidence="1">Uncharacterized protein</fullName>
    </submittedName>
</protein>
<gene>
    <name evidence="1" type="ORF">PDESU_02038</name>
</gene>
<accession>A0A6C2U1L5</accession>
<evidence type="ECO:0000313" key="1">
    <source>
        <dbReference type="EMBL" id="VGO13481.1"/>
    </source>
</evidence>
<evidence type="ECO:0000313" key="2">
    <source>
        <dbReference type="Proteomes" id="UP000366872"/>
    </source>
</evidence>
<organism evidence="1 2">
    <name type="scientific">Pontiella desulfatans</name>
    <dbReference type="NCBI Taxonomy" id="2750659"/>
    <lineage>
        <taxon>Bacteria</taxon>
        <taxon>Pseudomonadati</taxon>
        <taxon>Kiritimatiellota</taxon>
        <taxon>Kiritimatiellia</taxon>
        <taxon>Kiritimatiellales</taxon>
        <taxon>Pontiellaceae</taxon>
        <taxon>Pontiella</taxon>
    </lineage>
</organism>
<dbReference type="RefSeq" id="WP_136079051.1">
    <property type="nucleotide sequence ID" value="NZ_CAAHFG010000001.1"/>
</dbReference>
<name>A0A6C2U1L5_PONDE</name>
<keyword evidence="2" id="KW-1185">Reference proteome</keyword>
<dbReference type="AlphaFoldDB" id="A0A6C2U1L5"/>
<dbReference type="EMBL" id="CAAHFG010000001">
    <property type="protein sequence ID" value="VGO13481.1"/>
    <property type="molecule type" value="Genomic_DNA"/>
</dbReference>